<dbReference type="Proteomes" id="UP000471705">
    <property type="component" value="Unassembled WGS sequence"/>
</dbReference>
<dbReference type="PANTHER" id="PTHR31891">
    <property type="entry name" value="FORMAMIDASE C869.04-RELATED"/>
    <property type="match status" value="1"/>
</dbReference>
<dbReference type="PANTHER" id="PTHR31891:SF1">
    <property type="entry name" value="FORMAMIDASE C869.04-RELATED"/>
    <property type="match status" value="1"/>
</dbReference>
<dbReference type="Pfam" id="PF03069">
    <property type="entry name" value="FmdA_AmdA"/>
    <property type="match status" value="2"/>
</dbReference>
<dbReference type="Gene3D" id="3.10.28.20">
    <property type="entry name" value="Acetamidase/Formamidase-like domains"/>
    <property type="match status" value="1"/>
</dbReference>
<accession>A0A7K3VR75</accession>
<sequence length="317" mass="34739">MEHYLAAIPGNVRWGQWDASFEPVLHIRSGDSVVIETLSGEPEDLPPFGRFSPIPFHDAVLANAPQGLGPHLLTGPIYIEDAVPGDVLEVRLVDIVLRSDWGWNLQRPGLGTLPEDFGKLRRIHIPIIKERRVAIMPWGQEIPLRPFFGNFGVAPAHSDGPLSSIEPRVVGGNMDNKELGVGTTTYFPIQVAGALFSVGDGHGAQGDGEVCLTAIEMALTGRFEFHLRKDMKLSAPRAENPDCWITMGFDPDLDVAVEQALRDMISLIVEQSSLSREDAYTLCSIGADLRITQTVNVHKGVHCVLPKSLLPTSRRFS</sequence>
<organism evidence="1 2">
    <name type="scientific">Rhizobium leguminosarum</name>
    <dbReference type="NCBI Taxonomy" id="384"/>
    <lineage>
        <taxon>Bacteria</taxon>
        <taxon>Pseudomonadati</taxon>
        <taxon>Pseudomonadota</taxon>
        <taxon>Alphaproteobacteria</taxon>
        <taxon>Hyphomicrobiales</taxon>
        <taxon>Rhizobiaceae</taxon>
        <taxon>Rhizobium/Agrobacterium group</taxon>
        <taxon>Rhizobium</taxon>
    </lineage>
</organism>
<reference evidence="1 2" key="1">
    <citation type="submission" date="2019-12" db="EMBL/GenBank/DDBJ databases">
        <title>Rhizobium genotypes associated with high levels of biological nitrogen fixation by grain legumes in a temperate-maritime cropping system.</title>
        <authorList>
            <person name="Maluk M."/>
            <person name="Francesc Ferrando Molina F."/>
            <person name="Lopez Del Egido L."/>
            <person name="Lafos M."/>
            <person name="Langarica-Fuentes A."/>
            <person name="Gebre Yohannes G."/>
            <person name="Young M.W."/>
            <person name="Martin P."/>
            <person name="Gantlett R."/>
            <person name="Kenicer G."/>
            <person name="Hawes C."/>
            <person name="Begg G.S."/>
            <person name="Quilliam R.S."/>
            <person name="Squire G.R."/>
            <person name="Poole P.S."/>
            <person name="Young P.W."/>
            <person name="Iannetta P.M."/>
            <person name="James E.K."/>
        </authorList>
    </citation>
    <scope>NUCLEOTIDE SEQUENCE [LARGE SCALE GENOMIC DNA]</scope>
    <source>
        <strain evidence="1 2">JHI54</strain>
    </source>
</reference>
<dbReference type="InterPro" id="IPR004304">
    <property type="entry name" value="FmdA_AmdA"/>
</dbReference>
<dbReference type="RefSeq" id="WP_164049234.1">
    <property type="nucleotide sequence ID" value="NZ_WUFV01000025.1"/>
</dbReference>
<protein>
    <submittedName>
        <fullName evidence="1">Amidase</fullName>
    </submittedName>
</protein>
<comment type="caution">
    <text evidence="1">The sequence shown here is derived from an EMBL/GenBank/DDBJ whole genome shotgun (WGS) entry which is preliminary data.</text>
</comment>
<dbReference type="AlphaFoldDB" id="A0A7K3VR75"/>
<proteinExistence type="predicted"/>
<dbReference type="Gene3D" id="2.60.120.580">
    <property type="entry name" value="Acetamidase/Formamidase-like domains"/>
    <property type="match status" value="2"/>
</dbReference>
<evidence type="ECO:0000313" key="1">
    <source>
        <dbReference type="EMBL" id="NEK19008.1"/>
    </source>
</evidence>
<dbReference type="GO" id="GO:0016811">
    <property type="term" value="F:hydrolase activity, acting on carbon-nitrogen (but not peptide) bonds, in linear amides"/>
    <property type="evidence" value="ECO:0007669"/>
    <property type="project" value="InterPro"/>
</dbReference>
<evidence type="ECO:0000313" key="2">
    <source>
        <dbReference type="Proteomes" id="UP000471705"/>
    </source>
</evidence>
<gene>
    <name evidence="1" type="ORF">GR257_29910</name>
</gene>
<dbReference type="SUPFAM" id="SSF141130">
    <property type="entry name" value="Acetamidase/Formamidase-like"/>
    <property type="match status" value="1"/>
</dbReference>
<name>A0A7K3VR75_RHILE</name>
<dbReference type="EMBL" id="WUFV01000025">
    <property type="protein sequence ID" value="NEK19008.1"/>
    <property type="molecule type" value="Genomic_DNA"/>
</dbReference>